<dbReference type="Proteomes" id="UP001526143">
    <property type="component" value="Unassembled WGS sequence"/>
</dbReference>
<dbReference type="EC" id="2.4.-.-" evidence="11"/>
<accession>A0ABT3B5A1</accession>
<feature type="transmembrane region" description="Helical" evidence="10">
    <location>
        <begin position="417"/>
        <end position="435"/>
    </location>
</feature>
<evidence type="ECO:0000313" key="12">
    <source>
        <dbReference type="Proteomes" id="UP001526143"/>
    </source>
</evidence>
<feature type="transmembrane region" description="Helical" evidence="10">
    <location>
        <begin position="26"/>
        <end position="51"/>
    </location>
</feature>
<dbReference type="EMBL" id="JAOWRF010000339">
    <property type="protein sequence ID" value="MCV3216543.1"/>
    <property type="molecule type" value="Genomic_DNA"/>
</dbReference>
<evidence type="ECO:0000256" key="1">
    <source>
        <dbReference type="ARBA" id="ARBA00004477"/>
    </source>
</evidence>
<evidence type="ECO:0000256" key="6">
    <source>
        <dbReference type="ARBA" id="ARBA00022692"/>
    </source>
</evidence>
<sequence length="441" mass="50010">MTNSFNENITKLTADINHKKPQLKNVLFVIAMWLSSRLLIVVTMLFISPLFPAPNGIAATFSWDVFTAWDSVWYQQIATNGYQPSDNGALYSTAFFPLFPLIIRIFMNLGLPFAVAGTLINNFAFLAALIILYFWVNESYGKSAARWATAVLAWCPYSLYGTVVYTEGLFLLCSISALRAFDKRQYISTVFWGGLATATRVTGITLIPAFLFVSWKERRGLKAYFASLAVGSGFVFYNLYCQIKFGDALAFIHAQKGWRSSVGFDWQGWWKMLRQIVIGSTNQNGSLQDPLHPFLFTIVIVSSYFLWRFRGKFGAAKVRYGFYLLWILLWLLTRNSLPNDPFTSEPLIKILLIFGGVYLLWFSRNKIPLVAVIYGFLSYALILNTGLVASVERYAYGIVSLSFAFGLLLARYPRWGYAIMGFFAIVLATFGIRFSQELWLA</sequence>
<dbReference type="RefSeq" id="WP_263748198.1">
    <property type="nucleotide sequence ID" value="NZ_JAOWRF010000339.1"/>
</dbReference>
<dbReference type="PANTHER" id="PTHR12468">
    <property type="entry name" value="GPI MANNOSYLTRANSFERASE 2"/>
    <property type="match status" value="1"/>
</dbReference>
<feature type="transmembrane region" description="Helical" evidence="10">
    <location>
        <begin position="343"/>
        <end position="362"/>
    </location>
</feature>
<feature type="transmembrane region" description="Helical" evidence="10">
    <location>
        <begin position="369"/>
        <end position="388"/>
    </location>
</feature>
<keyword evidence="12" id="KW-1185">Reference proteome</keyword>
<evidence type="ECO:0000256" key="4">
    <source>
        <dbReference type="ARBA" id="ARBA00022676"/>
    </source>
</evidence>
<evidence type="ECO:0000256" key="9">
    <source>
        <dbReference type="ARBA" id="ARBA00023136"/>
    </source>
</evidence>
<keyword evidence="5 11" id="KW-0808">Transferase</keyword>
<organism evidence="11 12">
    <name type="scientific">Plectonema radiosum NIES-515</name>
    <dbReference type="NCBI Taxonomy" id="2986073"/>
    <lineage>
        <taxon>Bacteria</taxon>
        <taxon>Bacillati</taxon>
        <taxon>Cyanobacteriota</taxon>
        <taxon>Cyanophyceae</taxon>
        <taxon>Oscillatoriophycideae</taxon>
        <taxon>Oscillatoriales</taxon>
        <taxon>Microcoleaceae</taxon>
        <taxon>Plectonema</taxon>
    </lineage>
</organism>
<comment type="pathway">
    <text evidence="2">Glycolipid biosynthesis; glycosylphosphatidylinositol-anchor biosynthesis.</text>
</comment>
<dbReference type="PANTHER" id="PTHR12468:SF2">
    <property type="entry name" value="GPI MANNOSYLTRANSFERASE 2"/>
    <property type="match status" value="1"/>
</dbReference>
<feature type="transmembrane region" description="Helical" evidence="10">
    <location>
        <begin position="320"/>
        <end position="337"/>
    </location>
</feature>
<keyword evidence="8 10" id="KW-1133">Transmembrane helix</keyword>
<keyword evidence="6 10" id="KW-0812">Transmembrane</keyword>
<proteinExistence type="predicted"/>
<keyword evidence="4 11" id="KW-0328">Glycosyltransferase</keyword>
<dbReference type="GO" id="GO:0016757">
    <property type="term" value="F:glycosyltransferase activity"/>
    <property type="evidence" value="ECO:0007669"/>
    <property type="project" value="UniProtKB-KW"/>
</dbReference>
<feature type="transmembrane region" description="Helical" evidence="10">
    <location>
        <begin position="223"/>
        <end position="240"/>
    </location>
</feature>
<evidence type="ECO:0000256" key="2">
    <source>
        <dbReference type="ARBA" id="ARBA00004687"/>
    </source>
</evidence>
<keyword evidence="3" id="KW-0337">GPI-anchor biosynthesis</keyword>
<comment type="subcellular location">
    <subcellularLocation>
        <location evidence="1">Endoplasmic reticulum membrane</location>
        <topology evidence="1">Multi-pass membrane protein</topology>
    </subcellularLocation>
</comment>
<comment type="caution">
    <text evidence="11">The sequence shown here is derived from an EMBL/GenBank/DDBJ whole genome shotgun (WGS) entry which is preliminary data.</text>
</comment>
<protein>
    <submittedName>
        <fullName evidence="11">Glycosyltransferase family 39 protein</fullName>
        <ecNumber evidence="11">2.4.-.-</ecNumber>
    </submittedName>
</protein>
<dbReference type="InterPro" id="IPR007315">
    <property type="entry name" value="PIG-V/Gpi18"/>
</dbReference>
<keyword evidence="7" id="KW-0256">Endoplasmic reticulum</keyword>
<feature type="transmembrane region" description="Helical" evidence="10">
    <location>
        <begin position="157"/>
        <end position="178"/>
    </location>
</feature>
<feature type="transmembrane region" description="Helical" evidence="10">
    <location>
        <begin position="190"/>
        <end position="211"/>
    </location>
</feature>
<dbReference type="Pfam" id="PF04188">
    <property type="entry name" value="Mannosyl_trans2"/>
    <property type="match status" value="1"/>
</dbReference>
<name>A0ABT3B5A1_9CYAN</name>
<evidence type="ECO:0000256" key="5">
    <source>
        <dbReference type="ARBA" id="ARBA00022679"/>
    </source>
</evidence>
<gene>
    <name evidence="11" type="ORF">OGM63_24035</name>
</gene>
<evidence type="ECO:0000313" key="11">
    <source>
        <dbReference type="EMBL" id="MCV3216543.1"/>
    </source>
</evidence>
<evidence type="ECO:0000256" key="7">
    <source>
        <dbReference type="ARBA" id="ARBA00022824"/>
    </source>
</evidence>
<evidence type="ECO:0000256" key="3">
    <source>
        <dbReference type="ARBA" id="ARBA00022502"/>
    </source>
</evidence>
<feature type="transmembrane region" description="Helical" evidence="10">
    <location>
        <begin position="89"/>
        <end position="107"/>
    </location>
</feature>
<reference evidence="11 12" key="1">
    <citation type="submission" date="2022-10" db="EMBL/GenBank/DDBJ databases">
        <title>Identification of biosynthetic pathway for the production of the potent trypsin inhibitor radiosumin.</title>
        <authorList>
            <person name="Fewer D.P."/>
            <person name="Delbaje E."/>
            <person name="Ouyang X."/>
            <person name="Agostino P.D."/>
            <person name="Wahlsten M."/>
            <person name="Jokela J."/>
            <person name="Permi P."/>
            <person name="Haapaniemi E."/>
            <person name="Koistinen H."/>
        </authorList>
    </citation>
    <scope>NUCLEOTIDE SEQUENCE [LARGE SCALE GENOMIC DNA]</scope>
    <source>
        <strain evidence="11 12">NIES-515</strain>
    </source>
</reference>
<feature type="transmembrane region" description="Helical" evidence="10">
    <location>
        <begin position="113"/>
        <end position="136"/>
    </location>
</feature>
<keyword evidence="9 10" id="KW-0472">Membrane</keyword>
<evidence type="ECO:0000256" key="8">
    <source>
        <dbReference type="ARBA" id="ARBA00022989"/>
    </source>
</evidence>
<evidence type="ECO:0000256" key="10">
    <source>
        <dbReference type="SAM" id="Phobius"/>
    </source>
</evidence>
<feature type="transmembrane region" description="Helical" evidence="10">
    <location>
        <begin position="394"/>
        <end position="410"/>
    </location>
</feature>